<evidence type="ECO:0000313" key="3">
    <source>
        <dbReference type="Proteomes" id="UP001500751"/>
    </source>
</evidence>
<dbReference type="RefSeq" id="WP_344669904.1">
    <property type="nucleotide sequence ID" value="NZ_BAAAQN010000053.1"/>
</dbReference>
<comment type="caution">
    <text evidence="2">The sequence shown here is derived from an EMBL/GenBank/DDBJ whole genome shotgun (WGS) entry which is preliminary data.</text>
</comment>
<organism evidence="2 3">
    <name type="scientific">Catenulispora yoronensis</name>
    <dbReference type="NCBI Taxonomy" id="450799"/>
    <lineage>
        <taxon>Bacteria</taxon>
        <taxon>Bacillati</taxon>
        <taxon>Actinomycetota</taxon>
        <taxon>Actinomycetes</taxon>
        <taxon>Catenulisporales</taxon>
        <taxon>Catenulisporaceae</taxon>
        <taxon>Catenulispora</taxon>
    </lineage>
</organism>
<name>A0ABN2V5Y7_9ACTN</name>
<dbReference type="Proteomes" id="UP001500751">
    <property type="component" value="Unassembled WGS sequence"/>
</dbReference>
<accession>A0ABN2V5Y7</accession>
<evidence type="ECO:0000313" key="2">
    <source>
        <dbReference type="EMBL" id="GAA2052044.1"/>
    </source>
</evidence>
<keyword evidence="1" id="KW-1133">Transmembrane helix</keyword>
<sequence>MLVAVVLIAIVVFMALGGMAGFNSLVRKRNRTSEAWSQIDV</sequence>
<evidence type="ECO:0000256" key="1">
    <source>
        <dbReference type="SAM" id="Phobius"/>
    </source>
</evidence>
<feature type="transmembrane region" description="Helical" evidence="1">
    <location>
        <begin position="6"/>
        <end position="26"/>
    </location>
</feature>
<proteinExistence type="predicted"/>
<keyword evidence="1" id="KW-0472">Membrane</keyword>
<keyword evidence="1" id="KW-0812">Transmembrane</keyword>
<gene>
    <name evidence="2" type="ORF">GCM10009839_69110</name>
</gene>
<protein>
    <submittedName>
        <fullName evidence="2">Uncharacterized protein</fullName>
    </submittedName>
</protein>
<dbReference type="EMBL" id="BAAAQN010000053">
    <property type="protein sequence ID" value="GAA2052044.1"/>
    <property type="molecule type" value="Genomic_DNA"/>
</dbReference>
<reference evidence="3" key="1">
    <citation type="journal article" date="2019" name="Int. J. Syst. Evol. Microbiol.">
        <title>The Global Catalogue of Microorganisms (GCM) 10K type strain sequencing project: providing services to taxonomists for standard genome sequencing and annotation.</title>
        <authorList>
            <consortium name="The Broad Institute Genomics Platform"/>
            <consortium name="The Broad Institute Genome Sequencing Center for Infectious Disease"/>
            <person name="Wu L."/>
            <person name="Ma J."/>
        </authorList>
    </citation>
    <scope>NUCLEOTIDE SEQUENCE [LARGE SCALE GENOMIC DNA]</scope>
    <source>
        <strain evidence="3">JCM 16014</strain>
    </source>
</reference>
<keyword evidence="3" id="KW-1185">Reference proteome</keyword>